<dbReference type="PROSITE" id="PS50293">
    <property type="entry name" value="TPR_REGION"/>
    <property type="match status" value="1"/>
</dbReference>
<accession>A0A5C8CKN9</accession>
<sequence>MVYNRKGEHDKAIEDYNKAIEINPDFALTYNNIGLSFYLKKDFDKALEYIRKAINIDNYFGEAYSTMAMIYDEKKSMIKLCLIIIRH</sequence>
<dbReference type="PANTHER" id="PTHR44943">
    <property type="entry name" value="CELLULOSE SYNTHASE OPERON PROTEIN C"/>
    <property type="match status" value="1"/>
</dbReference>
<organism evidence="4 5">
    <name type="scientific">Brachyspira aalborgi</name>
    <dbReference type="NCBI Taxonomy" id="29522"/>
    <lineage>
        <taxon>Bacteria</taxon>
        <taxon>Pseudomonadati</taxon>
        <taxon>Spirochaetota</taxon>
        <taxon>Spirochaetia</taxon>
        <taxon>Brachyspirales</taxon>
        <taxon>Brachyspiraceae</taxon>
        <taxon>Brachyspira</taxon>
    </lineage>
</organism>
<dbReference type="EMBL" id="SAXT01000003">
    <property type="protein sequence ID" value="TXJ12901.1"/>
    <property type="molecule type" value="Genomic_DNA"/>
</dbReference>
<comment type="caution">
    <text evidence="4">The sequence shown here is derived from an EMBL/GenBank/DDBJ whole genome shotgun (WGS) entry which is preliminary data.</text>
</comment>
<dbReference type="Proteomes" id="UP000325116">
    <property type="component" value="Unassembled WGS sequence"/>
</dbReference>
<dbReference type="SMART" id="SM00028">
    <property type="entry name" value="TPR"/>
    <property type="match status" value="2"/>
</dbReference>
<dbReference type="Gene3D" id="1.25.40.10">
    <property type="entry name" value="Tetratricopeptide repeat domain"/>
    <property type="match status" value="1"/>
</dbReference>
<proteinExistence type="predicted"/>
<name>A0A5C8CKN9_9SPIR</name>
<evidence type="ECO:0000256" key="2">
    <source>
        <dbReference type="ARBA" id="ARBA00022803"/>
    </source>
</evidence>
<feature type="repeat" description="TPR" evidence="3">
    <location>
        <begin position="27"/>
        <end position="60"/>
    </location>
</feature>
<dbReference type="PANTHER" id="PTHR44943:SF8">
    <property type="entry name" value="TPR REPEAT-CONTAINING PROTEIN MJ0263"/>
    <property type="match status" value="1"/>
</dbReference>
<gene>
    <name evidence="4" type="ORF">EPJ80_04690</name>
</gene>
<dbReference type="InterPro" id="IPR051685">
    <property type="entry name" value="Ycf3/AcsC/BcsC/TPR_MFPF"/>
</dbReference>
<dbReference type="PROSITE" id="PS50005">
    <property type="entry name" value="TPR"/>
    <property type="match status" value="2"/>
</dbReference>
<protein>
    <submittedName>
        <fullName evidence="4">Tetratricopeptide repeat protein</fullName>
    </submittedName>
</protein>
<dbReference type="AlphaFoldDB" id="A0A5C8CKN9"/>
<reference evidence="4 5" key="1">
    <citation type="journal article" date="1992" name="Lakartidningen">
        <title>[Penicillin V and not amoxicillin is the first choice preparation in acute otitis].</title>
        <authorList>
            <person name="Kamme C."/>
            <person name="Lundgren K."/>
            <person name="Prellner K."/>
        </authorList>
    </citation>
    <scope>NUCLEOTIDE SEQUENCE [LARGE SCALE GENOMIC DNA]</scope>
    <source>
        <strain evidence="4 5">W1</strain>
    </source>
</reference>
<evidence type="ECO:0000256" key="1">
    <source>
        <dbReference type="ARBA" id="ARBA00022737"/>
    </source>
</evidence>
<evidence type="ECO:0000313" key="5">
    <source>
        <dbReference type="Proteomes" id="UP000325116"/>
    </source>
</evidence>
<dbReference type="SUPFAM" id="SSF48452">
    <property type="entry name" value="TPR-like"/>
    <property type="match status" value="1"/>
</dbReference>
<dbReference type="RefSeq" id="WP_147758097.1">
    <property type="nucleotide sequence ID" value="NZ_SAXT01000003.1"/>
</dbReference>
<dbReference type="Pfam" id="PF13414">
    <property type="entry name" value="TPR_11"/>
    <property type="match status" value="1"/>
</dbReference>
<feature type="repeat" description="TPR" evidence="3">
    <location>
        <begin position="1"/>
        <end position="26"/>
    </location>
</feature>
<keyword evidence="1" id="KW-0677">Repeat</keyword>
<dbReference type="InterPro" id="IPR011990">
    <property type="entry name" value="TPR-like_helical_dom_sf"/>
</dbReference>
<evidence type="ECO:0000313" key="4">
    <source>
        <dbReference type="EMBL" id="TXJ12901.1"/>
    </source>
</evidence>
<keyword evidence="2 3" id="KW-0802">TPR repeat</keyword>
<evidence type="ECO:0000256" key="3">
    <source>
        <dbReference type="PROSITE-ProRule" id="PRU00339"/>
    </source>
</evidence>
<dbReference type="InterPro" id="IPR019734">
    <property type="entry name" value="TPR_rpt"/>
</dbReference>